<comment type="caution">
    <text evidence="1">The sequence shown here is derived from an EMBL/GenBank/DDBJ whole genome shotgun (WGS) entry which is preliminary data.</text>
</comment>
<protein>
    <submittedName>
        <fullName evidence="1">Uncharacterized protein</fullName>
    </submittedName>
</protein>
<dbReference type="Proteomes" id="UP000299102">
    <property type="component" value="Unassembled WGS sequence"/>
</dbReference>
<evidence type="ECO:0000313" key="1">
    <source>
        <dbReference type="EMBL" id="GBP96011.1"/>
    </source>
</evidence>
<name>A0A4C2A4Z9_EUMVA</name>
<organism evidence="1 2">
    <name type="scientific">Eumeta variegata</name>
    <name type="common">Bagworm moth</name>
    <name type="synonym">Eumeta japonica</name>
    <dbReference type="NCBI Taxonomy" id="151549"/>
    <lineage>
        <taxon>Eukaryota</taxon>
        <taxon>Metazoa</taxon>
        <taxon>Ecdysozoa</taxon>
        <taxon>Arthropoda</taxon>
        <taxon>Hexapoda</taxon>
        <taxon>Insecta</taxon>
        <taxon>Pterygota</taxon>
        <taxon>Neoptera</taxon>
        <taxon>Endopterygota</taxon>
        <taxon>Lepidoptera</taxon>
        <taxon>Glossata</taxon>
        <taxon>Ditrysia</taxon>
        <taxon>Tineoidea</taxon>
        <taxon>Psychidae</taxon>
        <taxon>Oiketicinae</taxon>
        <taxon>Eumeta</taxon>
    </lineage>
</organism>
<evidence type="ECO:0000313" key="2">
    <source>
        <dbReference type="Proteomes" id="UP000299102"/>
    </source>
</evidence>
<proteinExistence type="predicted"/>
<dbReference type="AlphaFoldDB" id="A0A4C2A4Z9"/>
<gene>
    <name evidence="1" type="ORF">EVAR_103758_1</name>
</gene>
<accession>A0A4C2A4Z9</accession>
<keyword evidence="2" id="KW-1185">Reference proteome</keyword>
<sequence length="134" mass="15376">MTREEGADDGLLFKNVRCSLRGRPRRRFARLVPVPKNMHSPDGLSEFPWISQQIRSRADPFVDKVRTVTFRYKLGTPSFCVTTENVRFHEHQVADNKGVIPSTLILKRFTQVLLPLSAFFTTLKSLKQASKGRM</sequence>
<reference evidence="1 2" key="1">
    <citation type="journal article" date="2019" name="Commun. Biol.">
        <title>The bagworm genome reveals a unique fibroin gene that provides high tensile strength.</title>
        <authorList>
            <person name="Kono N."/>
            <person name="Nakamura H."/>
            <person name="Ohtoshi R."/>
            <person name="Tomita M."/>
            <person name="Numata K."/>
            <person name="Arakawa K."/>
        </authorList>
    </citation>
    <scope>NUCLEOTIDE SEQUENCE [LARGE SCALE GENOMIC DNA]</scope>
</reference>
<dbReference type="EMBL" id="BGZK01002720">
    <property type="protein sequence ID" value="GBP96011.1"/>
    <property type="molecule type" value="Genomic_DNA"/>
</dbReference>